<dbReference type="Proteomes" id="UP000663855">
    <property type="component" value="Unassembled WGS sequence"/>
</dbReference>
<dbReference type="AlphaFoldDB" id="A0A816Z2P4"/>
<dbReference type="Gene3D" id="2.40.10.500">
    <property type="match status" value="1"/>
</dbReference>
<dbReference type="CDD" id="cd05819">
    <property type="entry name" value="NHL"/>
    <property type="match status" value="1"/>
</dbReference>
<dbReference type="InterPro" id="IPR001258">
    <property type="entry name" value="NHL_repeat"/>
</dbReference>
<dbReference type="GO" id="GO:0061630">
    <property type="term" value="F:ubiquitin protein ligase activity"/>
    <property type="evidence" value="ECO:0007669"/>
    <property type="project" value="TreeGrafter"/>
</dbReference>
<dbReference type="GO" id="GO:0043161">
    <property type="term" value="P:proteasome-mediated ubiquitin-dependent protein catabolic process"/>
    <property type="evidence" value="ECO:0007669"/>
    <property type="project" value="TreeGrafter"/>
</dbReference>
<dbReference type="EMBL" id="CAJNOV010000605">
    <property type="protein sequence ID" value="CAF1029798.1"/>
    <property type="molecule type" value="Genomic_DNA"/>
</dbReference>
<dbReference type="SUPFAM" id="SSF63829">
    <property type="entry name" value="Calcium-dependent phosphotriesterase"/>
    <property type="match status" value="1"/>
</dbReference>
<protein>
    <submittedName>
        <fullName evidence="4">Uncharacterized protein</fullName>
    </submittedName>
</protein>
<keyword evidence="1" id="KW-0677">Repeat</keyword>
<dbReference type="GO" id="GO:0008270">
    <property type="term" value="F:zinc ion binding"/>
    <property type="evidence" value="ECO:0007669"/>
    <property type="project" value="UniProtKB-KW"/>
</dbReference>
<feature type="repeat" description="NHL" evidence="2">
    <location>
        <begin position="366"/>
        <end position="402"/>
    </location>
</feature>
<dbReference type="InterPro" id="IPR050952">
    <property type="entry name" value="TRIM-NHL_E3_ligases"/>
</dbReference>
<evidence type="ECO:0000256" key="1">
    <source>
        <dbReference type="ARBA" id="ARBA00022737"/>
    </source>
</evidence>
<dbReference type="EMBL" id="CAJNRE010018717">
    <property type="protein sequence ID" value="CAF2173916.1"/>
    <property type="molecule type" value="Genomic_DNA"/>
</dbReference>
<dbReference type="PANTHER" id="PTHR24104:SF25">
    <property type="entry name" value="PROTEIN LIN-41"/>
    <property type="match status" value="1"/>
</dbReference>
<accession>A0A816Z2P4</accession>
<dbReference type="InterPro" id="IPR011042">
    <property type="entry name" value="6-blade_b-propeller_TolB-like"/>
</dbReference>
<evidence type="ECO:0000256" key="2">
    <source>
        <dbReference type="PROSITE-ProRule" id="PRU00504"/>
    </source>
</evidence>
<dbReference type="PANTHER" id="PTHR24104">
    <property type="entry name" value="E3 UBIQUITIN-PROTEIN LIGASE NHLRC1-RELATED"/>
    <property type="match status" value="1"/>
</dbReference>
<reference evidence="4" key="1">
    <citation type="submission" date="2021-02" db="EMBL/GenBank/DDBJ databases">
        <authorList>
            <person name="Nowell W R."/>
        </authorList>
    </citation>
    <scope>NUCLEOTIDE SEQUENCE</scope>
</reference>
<comment type="caution">
    <text evidence="4">The sequence shown here is derived from an EMBL/GenBank/DDBJ whole genome shotgun (WGS) entry which is preliminary data.</text>
</comment>
<dbReference type="PROSITE" id="PS51125">
    <property type="entry name" value="NHL"/>
    <property type="match status" value="2"/>
</dbReference>
<evidence type="ECO:0000313" key="3">
    <source>
        <dbReference type="EMBL" id="CAF1029798.1"/>
    </source>
</evidence>
<dbReference type="Pfam" id="PF01436">
    <property type="entry name" value="NHL"/>
    <property type="match status" value="3"/>
</dbReference>
<name>A0A816Z2P4_9BILA</name>
<dbReference type="Gene3D" id="2.120.10.30">
    <property type="entry name" value="TolB, C-terminal domain"/>
    <property type="match status" value="2"/>
</dbReference>
<gene>
    <name evidence="3" type="ORF">CJN711_LOCUS3739</name>
    <name evidence="4" type="ORF">MBJ925_LOCUS33969</name>
</gene>
<evidence type="ECO:0000313" key="4">
    <source>
        <dbReference type="EMBL" id="CAF2173916.1"/>
    </source>
</evidence>
<organism evidence="4 5">
    <name type="scientific">Rotaria magnacalcarata</name>
    <dbReference type="NCBI Taxonomy" id="392030"/>
    <lineage>
        <taxon>Eukaryota</taxon>
        <taxon>Metazoa</taxon>
        <taxon>Spiralia</taxon>
        <taxon>Gnathifera</taxon>
        <taxon>Rotifera</taxon>
        <taxon>Eurotatoria</taxon>
        <taxon>Bdelloidea</taxon>
        <taxon>Philodinida</taxon>
        <taxon>Philodinidae</taxon>
        <taxon>Rotaria</taxon>
    </lineage>
</organism>
<evidence type="ECO:0000313" key="5">
    <source>
        <dbReference type="Proteomes" id="UP000663824"/>
    </source>
</evidence>
<dbReference type="Proteomes" id="UP000663824">
    <property type="component" value="Unassembled WGS sequence"/>
</dbReference>
<sequence length="404" mass="45030">MFFSAYLWRLLRRRSSRIDSPTTKINCRTCLNLTLATMSHKNNNHTTLPQFSDLAILSTSTLQNMITHPVETTSAVTIATTTTSEITTIITTTNVLSHLRGISTNISSNAEWKQDGVTVAGGNGNGTELHQLSEPHGLYVDEDATVYVADCANHRIMKWTSDATSGQVVAGGHGEGSQSDQLNNPTDVIVDTDSLIICDYDNRRVVRWPRRGGTNAEILISNIDCSRMTMDDQRFLYISHHKKHVVRQWQVKENRWTDVAGDNKQGIHLDQLNWPTYIFVDRDHSVYVSDTNNDRVMKWIEGAKVGIVVAGGRGKGNDLTRLNGPRGVVVDQLGTVYVVDEENHRIMRWLKGATNGSVLVGGNGEGKQANQLHYPNGLSFDRHGNLYVADCFNHRVQKFELLSS</sequence>
<proteinExistence type="predicted"/>
<feature type="repeat" description="NHL" evidence="2">
    <location>
        <begin position="126"/>
        <end position="162"/>
    </location>
</feature>
<dbReference type="GO" id="GO:0000209">
    <property type="term" value="P:protein polyubiquitination"/>
    <property type="evidence" value="ECO:0007669"/>
    <property type="project" value="TreeGrafter"/>
</dbReference>